<keyword evidence="3" id="KW-0675">Receptor</keyword>
<dbReference type="SUPFAM" id="SSF63712">
    <property type="entry name" value="Nicotinic receptor ligand binding domain-like"/>
    <property type="match status" value="1"/>
</dbReference>
<comment type="caution">
    <text evidence="3">The sequence shown here is derived from an EMBL/GenBank/DDBJ whole genome shotgun (WGS) entry which is preliminary data.</text>
</comment>
<feature type="transmembrane region" description="Helical" evidence="2">
    <location>
        <begin position="210"/>
        <end position="235"/>
    </location>
</feature>
<dbReference type="AlphaFoldDB" id="A0AAV4DCY2"/>
<keyword evidence="2" id="KW-1133">Transmembrane helix</keyword>
<dbReference type="Gene3D" id="1.20.58.390">
    <property type="entry name" value="Neurotransmitter-gated ion-channel transmembrane domain"/>
    <property type="match status" value="1"/>
</dbReference>
<dbReference type="Gene3D" id="2.70.170.10">
    <property type="entry name" value="Neurotransmitter-gated ion-channel ligand-binding domain"/>
    <property type="match status" value="1"/>
</dbReference>
<feature type="region of interest" description="Disordered" evidence="1">
    <location>
        <begin position="296"/>
        <end position="316"/>
    </location>
</feature>
<gene>
    <name evidence="3" type="ORF">PoB_006860700</name>
</gene>
<keyword evidence="2" id="KW-0472">Membrane</keyword>
<dbReference type="Proteomes" id="UP000735302">
    <property type="component" value="Unassembled WGS sequence"/>
</dbReference>
<dbReference type="GO" id="GO:0016020">
    <property type="term" value="C:membrane"/>
    <property type="evidence" value="ECO:0007669"/>
    <property type="project" value="InterPro"/>
</dbReference>
<keyword evidence="4" id="KW-1185">Reference proteome</keyword>
<dbReference type="GO" id="GO:0005230">
    <property type="term" value="F:extracellular ligand-gated monoatomic ion channel activity"/>
    <property type="evidence" value="ECO:0007669"/>
    <property type="project" value="InterPro"/>
</dbReference>
<dbReference type="EMBL" id="BLXT01007756">
    <property type="protein sequence ID" value="GFO42102.1"/>
    <property type="molecule type" value="Genomic_DNA"/>
</dbReference>
<proteinExistence type="predicted"/>
<dbReference type="InterPro" id="IPR036734">
    <property type="entry name" value="Neur_chan_lig-bd_sf"/>
</dbReference>
<accession>A0AAV4DCY2</accession>
<evidence type="ECO:0000313" key="3">
    <source>
        <dbReference type="EMBL" id="GFO42102.1"/>
    </source>
</evidence>
<evidence type="ECO:0000256" key="2">
    <source>
        <dbReference type="SAM" id="Phobius"/>
    </source>
</evidence>
<sequence>MPVPLPSTTHLHAFCLKPVRIRVVFLRIVEIDTVGQQFEAEVYIEARWTEPRLQGFSLARLAGVEFHQCWDPRLKILNIFGDLDMEQTSMVLRYEPDFTFPVLTYMWHVKGIFRERMELQHFPFDVQELSIMISSDLPAEQVDLVEEPVFDSLVNLGALQFLILALTLTLLAVDPTLNDRLIMLLTLFLTAVAFKLVIKSSLPNISYLTYLDMYVVFAMIYLFLQGAECALMIHLAKFRESEQVREYDEIAQSCLIAFLIFFHICFIIFIEWTVLARRRRMVSLDHDSKIARLRKQEARKKRQEGVGAREATAATE</sequence>
<feature type="transmembrane region" description="Helical" evidence="2">
    <location>
        <begin position="255"/>
        <end position="275"/>
    </location>
</feature>
<feature type="transmembrane region" description="Helical" evidence="2">
    <location>
        <begin position="153"/>
        <end position="173"/>
    </location>
</feature>
<keyword evidence="2" id="KW-0812">Transmembrane</keyword>
<protein>
    <submittedName>
        <fullName evidence="3">Gamma-aminobutyric acid receptor subunit gamma-2</fullName>
    </submittedName>
</protein>
<name>A0AAV4DCY2_9GAST</name>
<evidence type="ECO:0000256" key="1">
    <source>
        <dbReference type="SAM" id="MobiDB-lite"/>
    </source>
</evidence>
<evidence type="ECO:0000313" key="4">
    <source>
        <dbReference type="Proteomes" id="UP000735302"/>
    </source>
</evidence>
<organism evidence="3 4">
    <name type="scientific">Plakobranchus ocellatus</name>
    <dbReference type="NCBI Taxonomy" id="259542"/>
    <lineage>
        <taxon>Eukaryota</taxon>
        <taxon>Metazoa</taxon>
        <taxon>Spiralia</taxon>
        <taxon>Lophotrochozoa</taxon>
        <taxon>Mollusca</taxon>
        <taxon>Gastropoda</taxon>
        <taxon>Heterobranchia</taxon>
        <taxon>Euthyneura</taxon>
        <taxon>Panpulmonata</taxon>
        <taxon>Sacoglossa</taxon>
        <taxon>Placobranchoidea</taxon>
        <taxon>Plakobranchidae</taxon>
        <taxon>Plakobranchus</taxon>
    </lineage>
</organism>
<feature type="transmembrane region" description="Helical" evidence="2">
    <location>
        <begin position="179"/>
        <end position="198"/>
    </location>
</feature>
<reference evidence="3 4" key="1">
    <citation type="journal article" date="2021" name="Elife">
        <title>Chloroplast acquisition without the gene transfer in kleptoplastic sea slugs, Plakobranchus ocellatus.</title>
        <authorList>
            <person name="Maeda T."/>
            <person name="Takahashi S."/>
            <person name="Yoshida T."/>
            <person name="Shimamura S."/>
            <person name="Takaki Y."/>
            <person name="Nagai Y."/>
            <person name="Toyoda A."/>
            <person name="Suzuki Y."/>
            <person name="Arimoto A."/>
            <person name="Ishii H."/>
            <person name="Satoh N."/>
            <person name="Nishiyama T."/>
            <person name="Hasebe M."/>
            <person name="Maruyama T."/>
            <person name="Minagawa J."/>
            <person name="Obokata J."/>
            <person name="Shigenobu S."/>
        </authorList>
    </citation>
    <scope>NUCLEOTIDE SEQUENCE [LARGE SCALE GENOMIC DNA]</scope>
</reference>
<dbReference type="InterPro" id="IPR038050">
    <property type="entry name" value="Neuro_actylchol_rec"/>
</dbReference>